<accession>A0ABS5BKR4</accession>
<feature type="chain" id="PRO_5046032040" evidence="1">
    <location>
        <begin position="21"/>
        <end position="210"/>
    </location>
</feature>
<evidence type="ECO:0000313" key="3">
    <source>
        <dbReference type="Proteomes" id="UP000676565"/>
    </source>
</evidence>
<gene>
    <name evidence="2" type="ORF">J8F10_02020</name>
</gene>
<sequence length="210" mass="22165">MVRFSLSTLTLVLSLSSAEAQSLPAAIDVLDALPPSISLADAHGVVIVPGANRMYNATGWTGRAVLVRNTDGWSTPAFVTLNSGARTGGGELVDLVLVFRTRRGLERVVNGGGRIDSDVTAYVRNSVTFTETSLAGATLSRGSIFSFGPDRDQAAALKAKLTDLTAHHAAPGTKPTAQIDWALVLENREVVLSALAVAGTWLARRRTRGR</sequence>
<dbReference type="EMBL" id="JAGKQQ010000001">
    <property type="protein sequence ID" value="MBP3954072.1"/>
    <property type="molecule type" value="Genomic_DNA"/>
</dbReference>
<comment type="caution">
    <text evidence="2">The sequence shown here is derived from an EMBL/GenBank/DDBJ whole genome shotgun (WGS) entry which is preliminary data.</text>
</comment>
<evidence type="ECO:0000256" key="1">
    <source>
        <dbReference type="SAM" id="SignalP"/>
    </source>
</evidence>
<organism evidence="2 3">
    <name type="scientific">Gemmata palustris</name>
    <dbReference type="NCBI Taxonomy" id="2822762"/>
    <lineage>
        <taxon>Bacteria</taxon>
        <taxon>Pseudomonadati</taxon>
        <taxon>Planctomycetota</taxon>
        <taxon>Planctomycetia</taxon>
        <taxon>Gemmatales</taxon>
        <taxon>Gemmataceae</taxon>
        <taxon>Gemmata</taxon>
    </lineage>
</organism>
<proteinExistence type="predicted"/>
<protein>
    <submittedName>
        <fullName evidence="2">Uncharacterized protein</fullName>
    </submittedName>
</protein>
<keyword evidence="1" id="KW-0732">Signal</keyword>
<keyword evidence="3" id="KW-1185">Reference proteome</keyword>
<feature type="signal peptide" evidence="1">
    <location>
        <begin position="1"/>
        <end position="20"/>
    </location>
</feature>
<reference evidence="2 3" key="1">
    <citation type="submission" date="2021-04" db="EMBL/GenBank/DDBJ databases">
        <authorList>
            <person name="Ivanova A."/>
        </authorList>
    </citation>
    <scope>NUCLEOTIDE SEQUENCE [LARGE SCALE GENOMIC DNA]</scope>
    <source>
        <strain evidence="2 3">G18</strain>
    </source>
</reference>
<evidence type="ECO:0000313" key="2">
    <source>
        <dbReference type="EMBL" id="MBP3954072.1"/>
    </source>
</evidence>
<name>A0ABS5BKR4_9BACT</name>
<dbReference type="Proteomes" id="UP000676565">
    <property type="component" value="Unassembled WGS sequence"/>
</dbReference>
<dbReference type="RefSeq" id="WP_210652194.1">
    <property type="nucleotide sequence ID" value="NZ_JAGKQQ010000001.1"/>
</dbReference>